<dbReference type="KEGG" id="ahb:bsdtb5_23290"/>
<accession>A0A7R7ELN5</accession>
<evidence type="ECO:0000313" key="3">
    <source>
        <dbReference type="Proteomes" id="UP000595897"/>
    </source>
</evidence>
<keyword evidence="3" id="KW-1185">Reference proteome</keyword>
<name>A0A7R7ELN5_9FIRM</name>
<dbReference type="Proteomes" id="UP000595897">
    <property type="component" value="Chromosome"/>
</dbReference>
<reference evidence="2 3" key="1">
    <citation type="submission" date="2020-11" db="EMBL/GenBank/DDBJ databases">
        <title>Draft genome sequencing of a Lachnospiraceae strain isolated from anoxic soil subjected to BSD treatment.</title>
        <authorList>
            <person name="Uek A."/>
            <person name="Tonouchi A."/>
        </authorList>
    </citation>
    <scope>NUCLEOTIDE SEQUENCE [LARGE SCALE GENOMIC DNA]</scope>
    <source>
        <strain evidence="2 3">TB5</strain>
    </source>
</reference>
<dbReference type="EMBL" id="AP024169">
    <property type="protein sequence ID" value="BCN31034.1"/>
    <property type="molecule type" value="Genomic_DNA"/>
</dbReference>
<protein>
    <submittedName>
        <fullName evidence="2">Uncharacterized protein</fullName>
    </submittedName>
</protein>
<feature type="region of interest" description="Disordered" evidence="1">
    <location>
        <begin position="30"/>
        <end position="54"/>
    </location>
</feature>
<dbReference type="AlphaFoldDB" id="A0A7R7ELN5"/>
<proteinExistence type="predicted"/>
<evidence type="ECO:0000313" key="2">
    <source>
        <dbReference type="EMBL" id="BCN31034.1"/>
    </source>
</evidence>
<evidence type="ECO:0000256" key="1">
    <source>
        <dbReference type="SAM" id="MobiDB-lite"/>
    </source>
</evidence>
<organism evidence="2 3">
    <name type="scientific">Anaeromicropila herbilytica</name>
    <dbReference type="NCBI Taxonomy" id="2785025"/>
    <lineage>
        <taxon>Bacteria</taxon>
        <taxon>Bacillati</taxon>
        <taxon>Bacillota</taxon>
        <taxon>Clostridia</taxon>
        <taxon>Lachnospirales</taxon>
        <taxon>Lachnospiraceae</taxon>
        <taxon>Anaeromicropila</taxon>
    </lineage>
</organism>
<gene>
    <name evidence="2" type="ORF">bsdtb5_23290</name>
</gene>
<sequence length="83" mass="8929">MVPPVTANTSPTTTYVNAIFVPKTLINNTNAPKSTNGEEIKNENVTPTGNPAFENPINRGIEEQLQNGVIVPSKALRILAFIP</sequence>